<sequence>MPAHLPFPLIRNRSECFDPKHIALSNNQHVKIGRPKGLTRQYSQVWEDGGKLSIQHVENSNGISGSIRPPGRSSLSFDLIINRLRGELQKSKETGAELHNLMTGLGEIQDIFGGSLDMPPPRLLPPVHPPQAQQLAAAGKQQPSLSLLEIQMRLQDTQSSLASHADKIRSLELSILGEQELESLKQEMRVLRDSLKACEPDLFQLVAERENDTSRKPSSNLEDDEGGENDDAKSVMTVTTGDNLERIDEEDEEHMEHYDITEEISERNLEMDEETHWRREELGRPNGRPRVKTLEPTTSLYHPVYISVHINASMTPIEAVGINLGTTYSLQRLSTAGIEGYGDNRRLERPSNINEPTAAAIAHGPTT</sequence>
<dbReference type="OrthoDB" id="3059542at2759"/>
<feature type="region of interest" description="Disordered" evidence="1">
    <location>
        <begin position="206"/>
        <end position="257"/>
    </location>
</feature>
<organism evidence="2 3">
    <name type="scientific">Amanita muscaria (strain Koide BX008)</name>
    <dbReference type="NCBI Taxonomy" id="946122"/>
    <lineage>
        <taxon>Eukaryota</taxon>
        <taxon>Fungi</taxon>
        <taxon>Dikarya</taxon>
        <taxon>Basidiomycota</taxon>
        <taxon>Agaricomycotina</taxon>
        <taxon>Agaricomycetes</taxon>
        <taxon>Agaricomycetidae</taxon>
        <taxon>Agaricales</taxon>
        <taxon>Pluteineae</taxon>
        <taxon>Amanitaceae</taxon>
        <taxon>Amanita</taxon>
    </lineage>
</organism>
<name>A0A0C2W593_AMAMK</name>
<evidence type="ECO:0000313" key="3">
    <source>
        <dbReference type="Proteomes" id="UP000054549"/>
    </source>
</evidence>
<dbReference type="InParanoid" id="A0A0C2W593"/>
<dbReference type="HOGENOM" id="CLU_754342_0_0_1"/>
<dbReference type="EMBL" id="KN818430">
    <property type="protein sequence ID" value="KIL56312.1"/>
    <property type="molecule type" value="Genomic_DNA"/>
</dbReference>
<protein>
    <submittedName>
        <fullName evidence="2">Uncharacterized protein</fullName>
    </submittedName>
</protein>
<dbReference type="Proteomes" id="UP000054549">
    <property type="component" value="Unassembled WGS sequence"/>
</dbReference>
<keyword evidence="3" id="KW-1185">Reference proteome</keyword>
<dbReference type="STRING" id="946122.A0A0C2W593"/>
<evidence type="ECO:0000313" key="2">
    <source>
        <dbReference type="EMBL" id="KIL56312.1"/>
    </source>
</evidence>
<proteinExistence type="predicted"/>
<reference evidence="2 3" key="1">
    <citation type="submission" date="2014-04" db="EMBL/GenBank/DDBJ databases">
        <title>Evolutionary Origins and Diversification of the Mycorrhizal Mutualists.</title>
        <authorList>
            <consortium name="DOE Joint Genome Institute"/>
            <consortium name="Mycorrhizal Genomics Consortium"/>
            <person name="Kohler A."/>
            <person name="Kuo A."/>
            <person name="Nagy L.G."/>
            <person name="Floudas D."/>
            <person name="Copeland A."/>
            <person name="Barry K.W."/>
            <person name="Cichocki N."/>
            <person name="Veneault-Fourrey C."/>
            <person name="LaButti K."/>
            <person name="Lindquist E.A."/>
            <person name="Lipzen A."/>
            <person name="Lundell T."/>
            <person name="Morin E."/>
            <person name="Murat C."/>
            <person name="Riley R."/>
            <person name="Ohm R."/>
            <person name="Sun H."/>
            <person name="Tunlid A."/>
            <person name="Henrissat B."/>
            <person name="Grigoriev I.V."/>
            <person name="Hibbett D.S."/>
            <person name="Martin F."/>
        </authorList>
    </citation>
    <scope>NUCLEOTIDE SEQUENCE [LARGE SCALE GENOMIC DNA]</scope>
    <source>
        <strain evidence="2 3">Koide BX008</strain>
    </source>
</reference>
<gene>
    <name evidence="2" type="ORF">M378DRAFT_17173</name>
</gene>
<accession>A0A0C2W593</accession>
<evidence type="ECO:0000256" key="1">
    <source>
        <dbReference type="SAM" id="MobiDB-lite"/>
    </source>
</evidence>
<dbReference type="AlphaFoldDB" id="A0A0C2W593"/>